<organism evidence="1 2">
    <name type="scientific">Cucurbitaria berberidis CBS 394.84</name>
    <dbReference type="NCBI Taxonomy" id="1168544"/>
    <lineage>
        <taxon>Eukaryota</taxon>
        <taxon>Fungi</taxon>
        <taxon>Dikarya</taxon>
        <taxon>Ascomycota</taxon>
        <taxon>Pezizomycotina</taxon>
        <taxon>Dothideomycetes</taxon>
        <taxon>Pleosporomycetidae</taxon>
        <taxon>Pleosporales</taxon>
        <taxon>Pleosporineae</taxon>
        <taxon>Cucurbitariaceae</taxon>
        <taxon>Cucurbitaria</taxon>
    </lineage>
</organism>
<accession>A0A9P4GSM2</accession>
<proteinExistence type="predicted"/>
<dbReference type="OrthoDB" id="5329332at2759"/>
<sequence length="260" mass="29663">MVYNPDLFRSKERINAVLVADLTPAQLDAVQDRFGIGANLCSPNPSEQLFIHDKREWSASSHADMKRAYPDTQPLLVVDSHTPVDGGIWYIDRFADADDVESEQAENTNTLFKIRMTTEDVVISYVNYGHNTDIREDMDEVDIDYPTPENFEQDTLFKTGSDYIKERFINPTWVTATPDEIEETTDGQVLDTFMPRPDIAYRLRPQVARQHGLKSRWTLGSAARDVKRPDGAPSHVDNPTSCHSRLDWYISIGLRHQGFD</sequence>
<dbReference type="Proteomes" id="UP000800039">
    <property type="component" value="Unassembled WGS sequence"/>
</dbReference>
<dbReference type="EMBL" id="ML976614">
    <property type="protein sequence ID" value="KAF1850316.1"/>
    <property type="molecule type" value="Genomic_DNA"/>
</dbReference>
<evidence type="ECO:0000313" key="2">
    <source>
        <dbReference type="Proteomes" id="UP000800039"/>
    </source>
</evidence>
<dbReference type="GeneID" id="63852640"/>
<keyword evidence="2" id="KW-1185">Reference proteome</keyword>
<evidence type="ECO:0000313" key="1">
    <source>
        <dbReference type="EMBL" id="KAF1850316.1"/>
    </source>
</evidence>
<dbReference type="RefSeq" id="XP_040792879.1">
    <property type="nucleotide sequence ID" value="XM_040935389.1"/>
</dbReference>
<name>A0A9P4GSM2_9PLEO</name>
<comment type="caution">
    <text evidence="1">The sequence shown here is derived from an EMBL/GenBank/DDBJ whole genome shotgun (WGS) entry which is preliminary data.</text>
</comment>
<dbReference type="AlphaFoldDB" id="A0A9P4GSM2"/>
<reference evidence="1" key="1">
    <citation type="submission" date="2020-01" db="EMBL/GenBank/DDBJ databases">
        <authorList>
            <consortium name="DOE Joint Genome Institute"/>
            <person name="Haridas S."/>
            <person name="Albert R."/>
            <person name="Binder M."/>
            <person name="Bloem J."/>
            <person name="Labutti K."/>
            <person name="Salamov A."/>
            <person name="Andreopoulos B."/>
            <person name="Baker S.E."/>
            <person name="Barry K."/>
            <person name="Bills G."/>
            <person name="Bluhm B.H."/>
            <person name="Cannon C."/>
            <person name="Castanera R."/>
            <person name="Culley D.E."/>
            <person name="Daum C."/>
            <person name="Ezra D."/>
            <person name="Gonzalez J.B."/>
            <person name="Henrissat B."/>
            <person name="Kuo A."/>
            <person name="Liang C."/>
            <person name="Lipzen A."/>
            <person name="Lutzoni F."/>
            <person name="Magnuson J."/>
            <person name="Mondo S."/>
            <person name="Nolan M."/>
            <person name="Ohm R."/>
            <person name="Pangilinan J."/>
            <person name="Park H.-J."/>
            <person name="Ramirez L."/>
            <person name="Alfaro M."/>
            <person name="Sun H."/>
            <person name="Tritt A."/>
            <person name="Yoshinaga Y."/>
            <person name="Zwiers L.-H."/>
            <person name="Turgeon B.G."/>
            <person name="Goodwin S.B."/>
            <person name="Spatafora J.W."/>
            <person name="Crous P.W."/>
            <person name="Grigoriev I.V."/>
        </authorList>
    </citation>
    <scope>NUCLEOTIDE SEQUENCE</scope>
    <source>
        <strain evidence="1">CBS 394.84</strain>
    </source>
</reference>
<gene>
    <name evidence="1" type="ORF">K460DRAFT_382070</name>
</gene>
<protein>
    <submittedName>
        <fullName evidence="1">Uncharacterized protein</fullName>
    </submittedName>
</protein>